<dbReference type="RefSeq" id="WP_131944756.1">
    <property type="nucleotide sequence ID" value="NZ_BAAAMX010000016.1"/>
</dbReference>
<reference evidence="1 2" key="1">
    <citation type="submission" date="2019-03" db="EMBL/GenBank/DDBJ databases">
        <title>Draft genome sequences of novel Actinobacteria.</title>
        <authorList>
            <person name="Sahin N."/>
            <person name="Ay H."/>
            <person name="Saygin H."/>
        </authorList>
    </citation>
    <scope>NUCLEOTIDE SEQUENCE [LARGE SCALE GENOMIC DNA]</scope>
    <source>
        <strain evidence="1 2">DSM 45347</strain>
    </source>
</reference>
<organism evidence="1 2">
    <name type="scientific">Actinomadura bangladeshensis</name>
    <dbReference type="NCBI Taxonomy" id="453573"/>
    <lineage>
        <taxon>Bacteria</taxon>
        <taxon>Bacillati</taxon>
        <taxon>Actinomycetota</taxon>
        <taxon>Actinomycetes</taxon>
        <taxon>Streptosporangiales</taxon>
        <taxon>Thermomonosporaceae</taxon>
        <taxon>Actinomadura</taxon>
    </lineage>
</organism>
<dbReference type="EMBL" id="SMJW01000337">
    <property type="protein sequence ID" value="TDC04541.1"/>
    <property type="molecule type" value="Genomic_DNA"/>
</dbReference>
<dbReference type="Proteomes" id="UP000295431">
    <property type="component" value="Unassembled WGS sequence"/>
</dbReference>
<name>A0A4R4N6S3_9ACTN</name>
<comment type="caution">
    <text evidence="1">The sequence shown here is derived from an EMBL/GenBank/DDBJ whole genome shotgun (WGS) entry which is preliminary data.</text>
</comment>
<dbReference type="OrthoDB" id="3469854at2"/>
<keyword evidence="2" id="KW-1185">Reference proteome</keyword>
<accession>A0A4R4N6S3</accession>
<evidence type="ECO:0000313" key="2">
    <source>
        <dbReference type="Proteomes" id="UP000295431"/>
    </source>
</evidence>
<dbReference type="AlphaFoldDB" id="A0A4R4N6S3"/>
<gene>
    <name evidence="1" type="ORF">E1284_36730</name>
</gene>
<proteinExistence type="predicted"/>
<evidence type="ECO:0000313" key="1">
    <source>
        <dbReference type="EMBL" id="TDC04541.1"/>
    </source>
</evidence>
<sequence length="252" mass="28553">MEGGGVGVDWYRMRTRCDGDAFEAAVRAQRAAFVASRCWFPDEFGHLDAPGPADGPDITALVDVDTGPGNAHRVNALVLTPLLPAEWRFTMYRSFHPHELAPHVRQWRTHIKEVRDGGHRPYLHAWHTYSTGRRLADEWSSLRRRASDSVTRTNAWAVRPELVDVREHILSLPPPTASPAPRWGDECQATTIDAAPYVRLAREWNRRVPASQKVHVTQPPSFSDFLNDDSPDETLNWMEEAAEEGYGLLLNW</sequence>
<protein>
    <submittedName>
        <fullName evidence="1">Uncharacterized protein</fullName>
    </submittedName>
</protein>